<keyword evidence="3" id="KW-0349">Heme</keyword>
<dbReference type="Pfam" id="PF06628">
    <property type="entry name" value="Catalase-rel"/>
    <property type="match status" value="1"/>
</dbReference>
<evidence type="ECO:0000313" key="9">
    <source>
        <dbReference type="EMBL" id="MDI9260230.1"/>
    </source>
</evidence>
<feature type="region of interest" description="Disordered" evidence="7">
    <location>
        <begin position="1"/>
        <end position="32"/>
    </location>
</feature>
<reference evidence="9 10" key="1">
    <citation type="submission" date="2023-04" db="EMBL/GenBank/DDBJ databases">
        <title>A. sendaiensis sub sp. chiapanensis a novel subspecie with specific adaptation in bacterial cell wall isolated from an active volcano.</title>
        <authorList>
            <person name="Alvarez Gutierrez P.E."/>
            <person name="Ortiz Cortes L.Y."/>
        </authorList>
    </citation>
    <scope>NUCLEOTIDE SEQUENCE [LARGE SCALE GENOMIC DNA]</scope>
    <source>
        <strain evidence="9 10">PA2</strain>
    </source>
</reference>
<dbReference type="Proteomes" id="UP001529245">
    <property type="component" value="Unassembled WGS sequence"/>
</dbReference>
<organism evidence="9 10">
    <name type="scientific">Alicyclobacillus sendaiensis PA2</name>
    <dbReference type="NCBI Taxonomy" id="3029425"/>
    <lineage>
        <taxon>Bacteria</taxon>
        <taxon>Bacillati</taxon>
        <taxon>Bacillota</taxon>
        <taxon>Bacilli</taxon>
        <taxon>Bacillales</taxon>
        <taxon>Alicyclobacillaceae</taxon>
        <taxon>Alicyclobacillus</taxon>
    </lineage>
</organism>
<dbReference type="PANTHER" id="PTHR11465:SF9">
    <property type="entry name" value="CATALASE"/>
    <property type="match status" value="1"/>
</dbReference>
<dbReference type="SUPFAM" id="SSF56634">
    <property type="entry name" value="Heme-dependent catalase-like"/>
    <property type="match status" value="1"/>
</dbReference>
<dbReference type="Gene3D" id="2.40.180.10">
    <property type="entry name" value="Catalase core domain"/>
    <property type="match status" value="1"/>
</dbReference>
<keyword evidence="6" id="KW-0408">Iron</keyword>
<dbReference type="InterPro" id="IPR018028">
    <property type="entry name" value="Catalase"/>
</dbReference>
<evidence type="ECO:0000256" key="2">
    <source>
        <dbReference type="ARBA" id="ARBA00022559"/>
    </source>
</evidence>
<sequence length="108" mass="12370">MRFDDNGGSAPNYYPNHLGHPAPTERARGPEYPVQGLVGHHEYGDRDFYTQPRKLYHVMPEQERADLVDNLAASLRQVDRDIVERQMGHFEQIDADLARRVAEALKKG</sequence>
<dbReference type="PANTHER" id="PTHR11465">
    <property type="entry name" value="CATALASE"/>
    <property type="match status" value="1"/>
</dbReference>
<evidence type="ECO:0000256" key="7">
    <source>
        <dbReference type="SAM" id="MobiDB-lite"/>
    </source>
</evidence>
<keyword evidence="5" id="KW-0560">Oxidoreductase</keyword>
<keyword evidence="2" id="KW-0575">Peroxidase</keyword>
<dbReference type="InterPro" id="IPR010582">
    <property type="entry name" value="Catalase_immune_responsive"/>
</dbReference>
<dbReference type="InterPro" id="IPR020835">
    <property type="entry name" value="Catalase_sf"/>
</dbReference>
<comment type="caution">
    <text evidence="9">The sequence shown here is derived from an EMBL/GenBank/DDBJ whole genome shotgun (WGS) entry which is preliminary data.</text>
</comment>
<keyword evidence="4" id="KW-0479">Metal-binding</keyword>
<accession>A0ABT6XYR3</accession>
<name>A0ABT6XYR3_ALISE</name>
<feature type="domain" description="Catalase immune-responsive" evidence="8">
    <location>
        <begin position="46"/>
        <end position="105"/>
    </location>
</feature>
<comment type="similarity">
    <text evidence="1">Belongs to the catalase family.</text>
</comment>
<evidence type="ECO:0000259" key="8">
    <source>
        <dbReference type="Pfam" id="PF06628"/>
    </source>
</evidence>
<protein>
    <submittedName>
        <fullName evidence="9">Catalase-related domain-containing protein</fullName>
    </submittedName>
</protein>
<dbReference type="EMBL" id="JASGCB010000012">
    <property type="protein sequence ID" value="MDI9260230.1"/>
    <property type="molecule type" value="Genomic_DNA"/>
</dbReference>
<evidence type="ECO:0000256" key="1">
    <source>
        <dbReference type="ARBA" id="ARBA00005329"/>
    </source>
</evidence>
<evidence type="ECO:0000256" key="6">
    <source>
        <dbReference type="ARBA" id="ARBA00023004"/>
    </source>
</evidence>
<gene>
    <name evidence="9" type="ORF">QID03_08495</name>
</gene>
<dbReference type="RefSeq" id="WP_283203725.1">
    <property type="nucleotide sequence ID" value="NZ_JASGCB010000012.1"/>
</dbReference>
<keyword evidence="10" id="KW-1185">Reference proteome</keyword>
<evidence type="ECO:0000256" key="5">
    <source>
        <dbReference type="ARBA" id="ARBA00023002"/>
    </source>
</evidence>
<evidence type="ECO:0000256" key="3">
    <source>
        <dbReference type="ARBA" id="ARBA00022617"/>
    </source>
</evidence>
<evidence type="ECO:0000313" key="10">
    <source>
        <dbReference type="Proteomes" id="UP001529245"/>
    </source>
</evidence>
<proteinExistence type="inferred from homology"/>
<evidence type="ECO:0000256" key="4">
    <source>
        <dbReference type="ARBA" id="ARBA00022723"/>
    </source>
</evidence>